<sequence length="120" mass="13598">MSTLNHSAQAQNDFAKLEKNVNVRAKGLIHKLNTTKDTLILKSKSLINKVYSVSMDYKREVDLTVNKKAIKIPLNTLSKGKHVFVAVQTPIRIVFVIKVLRDNDILLTVEEEDLIAKNEK</sequence>
<gene>
    <name evidence="1" type="ORF">MUY34_05680</name>
</gene>
<dbReference type="RefSeq" id="WP_248412279.1">
    <property type="nucleotide sequence ID" value="NZ_JALPQF010000004.1"/>
</dbReference>
<dbReference type="EMBL" id="JALPQF010000004">
    <property type="protein sequence ID" value="MCK8480103.1"/>
    <property type="molecule type" value="Genomic_DNA"/>
</dbReference>
<evidence type="ECO:0000313" key="2">
    <source>
        <dbReference type="Proteomes" id="UP001203687"/>
    </source>
</evidence>
<name>A0ABT0H6V8_9FLAO</name>
<protein>
    <submittedName>
        <fullName evidence="1">Uncharacterized protein</fullName>
    </submittedName>
</protein>
<evidence type="ECO:0000313" key="1">
    <source>
        <dbReference type="EMBL" id="MCK8480103.1"/>
    </source>
</evidence>
<accession>A0ABT0H6V8</accession>
<organism evidence="1 2">
    <name type="scientific">Psychroserpens algicola</name>
    <dbReference type="NCBI Taxonomy" id="1719034"/>
    <lineage>
        <taxon>Bacteria</taxon>
        <taxon>Pseudomonadati</taxon>
        <taxon>Bacteroidota</taxon>
        <taxon>Flavobacteriia</taxon>
        <taxon>Flavobacteriales</taxon>
        <taxon>Flavobacteriaceae</taxon>
        <taxon>Psychroserpens</taxon>
    </lineage>
</organism>
<proteinExistence type="predicted"/>
<dbReference type="Proteomes" id="UP001203687">
    <property type="component" value="Unassembled WGS sequence"/>
</dbReference>
<reference evidence="1" key="1">
    <citation type="submission" date="2022-04" db="EMBL/GenBank/DDBJ databases">
        <authorList>
            <person name="Ren T."/>
        </authorList>
    </citation>
    <scope>NUCLEOTIDE SEQUENCE</scope>
    <source>
        <strain evidence="1">F63249</strain>
    </source>
</reference>
<keyword evidence="2" id="KW-1185">Reference proteome</keyword>
<comment type="caution">
    <text evidence="1">The sequence shown here is derived from an EMBL/GenBank/DDBJ whole genome shotgun (WGS) entry which is preliminary data.</text>
</comment>